<keyword evidence="8" id="KW-1185">Reference proteome</keyword>
<dbReference type="PANTHER" id="PTHR11679">
    <property type="entry name" value="VESICLE PROTEIN SORTING-ASSOCIATED"/>
    <property type="match status" value="1"/>
</dbReference>
<keyword evidence="3" id="KW-0813">Transport</keyword>
<dbReference type="Pfam" id="PF00995">
    <property type="entry name" value="Sec1"/>
    <property type="match status" value="1"/>
</dbReference>
<dbReference type="Gene3D" id="3.90.830.10">
    <property type="entry name" value="Syntaxin Binding Protein 1, Chain A, domain 2"/>
    <property type="match status" value="1"/>
</dbReference>
<dbReference type="InterPro" id="IPR043127">
    <property type="entry name" value="Sec-1-like_dom3a"/>
</dbReference>
<evidence type="ECO:0000313" key="7">
    <source>
        <dbReference type="Ensembl" id="ENSEBUP00000027034.1"/>
    </source>
</evidence>
<keyword evidence="4" id="KW-0653">Protein transport</keyword>
<dbReference type="GO" id="GO:0015031">
    <property type="term" value="P:protein transport"/>
    <property type="evidence" value="ECO:0007669"/>
    <property type="project" value="UniProtKB-KW"/>
</dbReference>
<dbReference type="InterPro" id="IPR001619">
    <property type="entry name" value="Sec1-like"/>
</dbReference>
<proteinExistence type="inferred from homology"/>
<comment type="subcellular location">
    <subcellularLocation>
        <location evidence="1">Endomembrane system</location>
        <topology evidence="1">Peripheral membrane protein</topology>
    </subcellularLocation>
</comment>
<evidence type="ECO:0000256" key="3">
    <source>
        <dbReference type="ARBA" id="ARBA00022448"/>
    </source>
</evidence>
<comment type="similarity">
    <text evidence="2">Belongs to the STXBP/unc-18/SEC1 family.</text>
</comment>
<dbReference type="Gene3D" id="3.40.50.2060">
    <property type="match status" value="1"/>
</dbReference>
<dbReference type="InterPro" id="IPR043154">
    <property type="entry name" value="Sec-1-like_dom1"/>
</dbReference>
<dbReference type="PIRSF" id="PIRSF005715">
    <property type="entry name" value="VPS45_Sec1"/>
    <property type="match status" value="1"/>
</dbReference>
<dbReference type="Gene3D" id="1.25.40.60">
    <property type="match status" value="1"/>
</dbReference>
<organism evidence="7 8">
    <name type="scientific">Eptatretus burgeri</name>
    <name type="common">Inshore hagfish</name>
    <dbReference type="NCBI Taxonomy" id="7764"/>
    <lineage>
        <taxon>Eukaryota</taxon>
        <taxon>Metazoa</taxon>
        <taxon>Chordata</taxon>
        <taxon>Craniata</taxon>
        <taxon>Vertebrata</taxon>
        <taxon>Cyclostomata</taxon>
        <taxon>Myxini</taxon>
        <taxon>Myxiniformes</taxon>
        <taxon>Myxinidae</taxon>
        <taxon>Eptatretinae</taxon>
        <taxon>Eptatretus</taxon>
    </lineage>
</organism>
<dbReference type="Ensembl" id="ENSEBUT00000027630.1">
    <property type="protein sequence ID" value="ENSEBUP00000027054.1"/>
    <property type="gene ID" value="ENSEBUG00000016617.1"/>
</dbReference>
<sequence length="606" mass="67498">MNVVAAVKAYIIRMVEDAGPGMKVLLMDKETTAVVSVAFAQSELLQKEVYLFEHLGVGSRDSMQHLRAICFLRPTQENIDLLCRELQHPKYGAYLIYLSNVLSQQLVKQLAEADEQEAVREIKEFYADYVALSPHFFTLNMDTCTQVIMSSKFKLLSVLVCLGTTSPSSIIQAGNWSREALSRATLGLTAVLLSLKKCPVIRYIQSSTMAEQLAQGVKQMISKDAALFDFRKTDIPPLLLILDRRDDAVTPLLNQWTYQAMVHELLGIQNKRVELPPASDSARSSTDVVLSADHDDFFANNMYLNFGEIGTNIKQLMDEFQQRSKSHEKLESISDMKAFVETYPAFRKMSGAVAKHVGLVGELSRIVAARNLLEISAVEQELACQNDHTAALQGVKRMLRKSGDLEAAHLLCLYALRYQRHPSGDLSGLLDVRRAESQGAARIAGDHPSGQCDYFKKLVTNIVGYGGGRGGEVLPNKDPISFTKQFLKGLKGVENIYTQHQPALSDTLDQLVKGKLRESTYPFLGSTTLRERPQDIVVFVVGGVTYAESLAVYNLNRTTPGVRIVLGGTTVHNTRSFLEEVQRCMSPDLVSIPLKNQQRNRPRLQR</sequence>
<dbReference type="GeneTree" id="ENSGT00550000075028"/>
<evidence type="ECO:0000256" key="4">
    <source>
        <dbReference type="ARBA" id="ARBA00022927"/>
    </source>
</evidence>
<evidence type="ECO:0000256" key="2">
    <source>
        <dbReference type="ARBA" id="ARBA00009884"/>
    </source>
</evidence>
<evidence type="ECO:0000256" key="6">
    <source>
        <dbReference type="ARBA" id="ARBA00073001"/>
    </source>
</evidence>
<dbReference type="InterPro" id="IPR027482">
    <property type="entry name" value="Sec1-like_dom2"/>
</dbReference>
<dbReference type="GO" id="GO:1902746">
    <property type="term" value="P:regulation of lens fiber cell differentiation"/>
    <property type="evidence" value="ECO:0007669"/>
    <property type="project" value="Ensembl"/>
</dbReference>
<accession>A0A8C4RAB7</accession>
<dbReference type="AlphaFoldDB" id="A0A8C4RAB7"/>
<dbReference type="FunFam" id="3.90.830.10:FF:000002">
    <property type="entry name" value="Vacuolar protein sorting-associated protein 45"/>
    <property type="match status" value="1"/>
</dbReference>
<reference evidence="7" key="1">
    <citation type="submission" date="2025-05" db="UniProtKB">
        <authorList>
            <consortium name="Ensembl"/>
        </authorList>
    </citation>
    <scope>IDENTIFICATION</scope>
</reference>
<evidence type="ECO:0000256" key="5">
    <source>
        <dbReference type="ARBA" id="ARBA00023136"/>
    </source>
</evidence>
<dbReference type="GO" id="GO:0012505">
    <property type="term" value="C:endomembrane system"/>
    <property type="evidence" value="ECO:0007669"/>
    <property type="project" value="UniProtKB-SubCell"/>
</dbReference>
<protein>
    <recommendedName>
        <fullName evidence="6">Vacuolar protein sorting-associated protein 45</fullName>
    </recommendedName>
</protein>
<name>A0A8C4RAB7_EPTBU</name>
<dbReference type="GO" id="GO:0016192">
    <property type="term" value="P:vesicle-mediated transport"/>
    <property type="evidence" value="ECO:0007669"/>
    <property type="project" value="InterPro"/>
</dbReference>
<dbReference type="Gene3D" id="3.40.50.1910">
    <property type="match status" value="1"/>
</dbReference>
<dbReference type="Ensembl" id="ENSEBUT00000027610.1">
    <property type="protein sequence ID" value="ENSEBUP00000027034.1"/>
    <property type="gene ID" value="ENSEBUG00000016617.1"/>
</dbReference>
<dbReference type="SUPFAM" id="SSF56815">
    <property type="entry name" value="Sec1/munc18-like (SM) proteins"/>
    <property type="match status" value="1"/>
</dbReference>
<keyword evidence="5" id="KW-0472">Membrane</keyword>
<dbReference type="InterPro" id="IPR036045">
    <property type="entry name" value="Sec1-like_sf"/>
</dbReference>
<evidence type="ECO:0000256" key="1">
    <source>
        <dbReference type="ARBA" id="ARBA00004184"/>
    </source>
</evidence>
<dbReference type="GO" id="GO:0031410">
    <property type="term" value="C:cytoplasmic vesicle"/>
    <property type="evidence" value="ECO:0007669"/>
    <property type="project" value="UniProtKB-ARBA"/>
</dbReference>
<dbReference type="Proteomes" id="UP000694388">
    <property type="component" value="Unplaced"/>
</dbReference>
<dbReference type="Ensembl" id="ENSEBUT00000027619.1">
    <property type="protein sequence ID" value="ENSEBUP00000027044.1"/>
    <property type="gene ID" value="ENSEBUG00000016617.1"/>
</dbReference>
<evidence type="ECO:0000313" key="8">
    <source>
        <dbReference type="Proteomes" id="UP000694388"/>
    </source>
</evidence>